<dbReference type="PANTHER" id="PTHR43798">
    <property type="entry name" value="MONOACYLGLYCEROL LIPASE"/>
    <property type="match status" value="1"/>
</dbReference>
<dbReference type="EMBL" id="QAOT01000009">
    <property type="protein sequence ID" value="PTR18179.1"/>
    <property type="molecule type" value="Genomic_DNA"/>
</dbReference>
<dbReference type="InterPro" id="IPR029058">
    <property type="entry name" value="AB_hydrolase_fold"/>
</dbReference>
<comment type="caution">
    <text evidence="2">The sequence shown here is derived from an EMBL/GenBank/DDBJ whole genome shotgun (WGS) entry which is preliminary data.</text>
</comment>
<dbReference type="PRINTS" id="PR00412">
    <property type="entry name" value="EPOXHYDRLASE"/>
</dbReference>
<dbReference type="InterPro" id="IPR000073">
    <property type="entry name" value="AB_hydrolase_1"/>
</dbReference>
<protein>
    <submittedName>
        <fullName evidence="2">Pimeloyl-ACP methyl ester carboxylesterase</fullName>
    </submittedName>
</protein>
<dbReference type="PRINTS" id="PR00111">
    <property type="entry name" value="ABHYDROLASE"/>
</dbReference>
<dbReference type="Proteomes" id="UP000244060">
    <property type="component" value="Unassembled WGS sequence"/>
</dbReference>
<name>A0A2T5K724_9RHOB</name>
<accession>A0A2T5K724</accession>
<evidence type="ECO:0000313" key="2">
    <source>
        <dbReference type="EMBL" id="PTR18179.1"/>
    </source>
</evidence>
<dbReference type="GO" id="GO:0016020">
    <property type="term" value="C:membrane"/>
    <property type="evidence" value="ECO:0007669"/>
    <property type="project" value="TreeGrafter"/>
</dbReference>
<dbReference type="InterPro" id="IPR050266">
    <property type="entry name" value="AB_hydrolase_sf"/>
</dbReference>
<dbReference type="SUPFAM" id="SSF53474">
    <property type="entry name" value="alpha/beta-Hydrolases"/>
    <property type="match status" value="1"/>
</dbReference>
<dbReference type="OrthoDB" id="9815441at2"/>
<dbReference type="AlphaFoldDB" id="A0A2T5K724"/>
<dbReference type="PANTHER" id="PTHR43798:SF33">
    <property type="entry name" value="HYDROLASE, PUTATIVE (AFU_ORTHOLOGUE AFUA_2G14860)-RELATED"/>
    <property type="match status" value="1"/>
</dbReference>
<feature type="domain" description="AB hydrolase-1" evidence="1">
    <location>
        <begin position="42"/>
        <end position="283"/>
    </location>
</feature>
<dbReference type="Gene3D" id="3.40.50.1820">
    <property type="entry name" value="alpha/beta hydrolase"/>
    <property type="match status" value="1"/>
</dbReference>
<keyword evidence="3" id="KW-1185">Reference proteome</keyword>
<organism evidence="2 3">
    <name type="scientific">Cereibacter azotoformans</name>
    <dbReference type="NCBI Taxonomy" id="43057"/>
    <lineage>
        <taxon>Bacteria</taxon>
        <taxon>Pseudomonadati</taxon>
        <taxon>Pseudomonadota</taxon>
        <taxon>Alphaproteobacteria</taxon>
        <taxon>Rhodobacterales</taxon>
        <taxon>Paracoccaceae</taxon>
        <taxon>Cereibacter</taxon>
    </lineage>
</organism>
<sequence length="300" mass="32583">MLSHAGSGPASLTKRSRPLIGDVISVDGRGVHYHSLGHGLPVVLLHGNGSLGEEILRAFPEVPGLRWIAPDRPGYGYSAPLRDGRNDPQGLARWLGRFIEALSVGRCGLVAHSLAAGAALCLAQRSPRRLTGLVLLAPFCRPTPERWMPALRLAAAPRFGALVRPLIPRILPFFRHSILQTMMAPNGVPPWMEYFPLEHAVQPESVLTAGAELVQFNDTMEAAQDRLCIRIPTTAVVGTGDRTADPEWHLPWLEARVEHLRIIRCPGAGHAIHHAMPQAVREAVVSAFAAPAPRSSLRRA</sequence>
<dbReference type="Pfam" id="PF12697">
    <property type="entry name" value="Abhydrolase_6"/>
    <property type="match status" value="1"/>
</dbReference>
<dbReference type="GO" id="GO:0003824">
    <property type="term" value="F:catalytic activity"/>
    <property type="evidence" value="ECO:0007669"/>
    <property type="project" value="InterPro"/>
</dbReference>
<evidence type="ECO:0000313" key="3">
    <source>
        <dbReference type="Proteomes" id="UP000244060"/>
    </source>
</evidence>
<reference evidence="2 3" key="1">
    <citation type="submission" date="2018-04" db="EMBL/GenBank/DDBJ databases">
        <title>Genomic Encyclopedia of Type Strains, Phase III (KMG-III): the genomes of soil and plant-associated and newly described type strains.</title>
        <authorList>
            <person name="Whitman W."/>
        </authorList>
    </citation>
    <scope>NUCLEOTIDE SEQUENCE [LARGE SCALE GENOMIC DNA]</scope>
    <source>
        <strain evidence="2 3">KA25</strain>
    </source>
</reference>
<evidence type="ECO:0000259" key="1">
    <source>
        <dbReference type="Pfam" id="PF12697"/>
    </source>
</evidence>
<dbReference type="InterPro" id="IPR000639">
    <property type="entry name" value="Epox_hydrolase-like"/>
</dbReference>
<gene>
    <name evidence="2" type="ORF">C8J28_109137</name>
</gene>
<dbReference type="RefSeq" id="WP_108221091.1">
    <property type="nucleotide sequence ID" value="NZ_CP090021.1"/>
</dbReference>
<proteinExistence type="predicted"/>